<reference evidence="4" key="2">
    <citation type="journal article" date="2021" name="PeerJ">
        <title>Extensive microbial diversity within the chicken gut microbiome revealed by metagenomics and culture.</title>
        <authorList>
            <person name="Gilroy R."/>
            <person name="Ravi A."/>
            <person name="Getino M."/>
            <person name="Pursley I."/>
            <person name="Horton D.L."/>
            <person name="Alikhan N.F."/>
            <person name="Baker D."/>
            <person name="Gharbi K."/>
            <person name="Hall N."/>
            <person name="Watson M."/>
            <person name="Adriaenssens E.M."/>
            <person name="Foster-Nyarko E."/>
            <person name="Jarju S."/>
            <person name="Secka A."/>
            <person name="Antonio M."/>
            <person name="Oren A."/>
            <person name="Chaudhuri R.R."/>
            <person name="La Ragione R."/>
            <person name="Hildebrand F."/>
            <person name="Pallen M.J."/>
        </authorList>
    </citation>
    <scope>NUCLEOTIDE SEQUENCE</scope>
    <source>
        <strain evidence="4">ChiSjej1B19-3389</strain>
    </source>
</reference>
<protein>
    <submittedName>
        <fullName evidence="4">Uncharacterized protein</fullName>
    </submittedName>
</protein>
<accession>A0A9D0ZJ77</accession>
<comment type="caution">
    <text evidence="4">The sequence shown here is derived from an EMBL/GenBank/DDBJ whole genome shotgun (WGS) entry which is preliminary data.</text>
</comment>
<proteinExistence type="predicted"/>
<keyword evidence="3" id="KW-0732">Signal</keyword>
<feature type="signal peptide" evidence="3">
    <location>
        <begin position="1"/>
        <end position="22"/>
    </location>
</feature>
<keyword evidence="2" id="KW-1133">Transmembrane helix</keyword>
<organism evidence="4 5">
    <name type="scientific">Candidatus Scatavimonas merdigallinarum</name>
    <dbReference type="NCBI Taxonomy" id="2840914"/>
    <lineage>
        <taxon>Bacteria</taxon>
        <taxon>Bacillati</taxon>
        <taxon>Bacillota</taxon>
        <taxon>Clostridia</taxon>
        <taxon>Eubacteriales</taxon>
        <taxon>Oscillospiraceae</taxon>
        <taxon>Oscillospiraceae incertae sedis</taxon>
        <taxon>Candidatus Scatavimonas</taxon>
    </lineage>
</organism>
<evidence type="ECO:0000313" key="4">
    <source>
        <dbReference type="EMBL" id="HIQ81264.1"/>
    </source>
</evidence>
<dbReference type="EMBL" id="DVFW01000043">
    <property type="protein sequence ID" value="HIQ81264.1"/>
    <property type="molecule type" value="Genomic_DNA"/>
</dbReference>
<sequence length="620" mass="68354">MRKNVQVCLLALFLCLAATLFTGCGDTPVQVETLINMDARFKGTRTITLNTGFAFEGKGDLKEKLDEVINTYCPSVLKKEVKDADDGLKYIFTLSFESKADYINKLSAILNRQASVALGTPDSALAKGWCLTEDFDGMELIAWIDEGIAQKQYGGDLHFIYESTSNIVNMAGDIQSSSSSVIDINTVEGYPVTAVSIETTNHKKDNYDRRFTLSVPQSTYDKMGAELTALMQARTAPSAVYSGWTQQGNNQEFQVLYQGLAASELQSVTALFLDCDEASIYYGDAQGSSTPLAEQLVFEENLNTLSFLPKEDSEVSFSYKYSLPLKTTHGEGLVLHDGVWKKQGNWVDGIYTLHAEDKVYDIRIPDGIQYAIQGIAVTLEDNGADSFVRYLDFLYSRQNGEEGRSYACDFFRKKGVDVSAVQNDDALICRVKTAGTAQQMSAVLGELFGGGNTVQRTENTSAMAVVTNIEFKDSINLSYMLTGDNAKVPFTYTLRNKGGENIVLFSGEGADVRDSAALTQDGSSTVELQGGENVVSFTATVPYVQGVVIYCTIAGVLLLLTALAIVFFIRKSRRLAAKEQLAQRREAPDEKKHLPQEHEDLRRSRTDFDQDSREDDHLNL</sequence>
<feature type="transmembrane region" description="Helical" evidence="2">
    <location>
        <begin position="547"/>
        <end position="569"/>
    </location>
</feature>
<reference evidence="4" key="1">
    <citation type="submission" date="2020-10" db="EMBL/GenBank/DDBJ databases">
        <authorList>
            <person name="Gilroy R."/>
        </authorList>
    </citation>
    <scope>NUCLEOTIDE SEQUENCE</scope>
    <source>
        <strain evidence="4">ChiSjej1B19-3389</strain>
    </source>
</reference>
<name>A0A9D0ZJ77_9FIRM</name>
<feature type="chain" id="PRO_5038542553" evidence="3">
    <location>
        <begin position="23"/>
        <end position="620"/>
    </location>
</feature>
<gene>
    <name evidence="4" type="ORF">IAD32_08295</name>
</gene>
<evidence type="ECO:0000256" key="2">
    <source>
        <dbReference type="SAM" id="Phobius"/>
    </source>
</evidence>
<dbReference type="AlphaFoldDB" id="A0A9D0ZJ77"/>
<dbReference type="PROSITE" id="PS51257">
    <property type="entry name" value="PROKAR_LIPOPROTEIN"/>
    <property type="match status" value="1"/>
</dbReference>
<evidence type="ECO:0000313" key="5">
    <source>
        <dbReference type="Proteomes" id="UP000886787"/>
    </source>
</evidence>
<evidence type="ECO:0000256" key="3">
    <source>
        <dbReference type="SAM" id="SignalP"/>
    </source>
</evidence>
<dbReference type="Proteomes" id="UP000886787">
    <property type="component" value="Unassembled WGS sequence"/>
</dbReference>
<evidence type="ECO:0000256" key="1">
    <source>
        <dbReference type="SAM" id="MobiDB-lite"/>
    </source>
</evidence>
<feature type="region of interest" description="Disordered" evidence="1">
    <location>
        <begin position="581"/>
        <end position="620"/>
    </location>
</feature>
<keyword evidence="2" id="KW-0812">Transmembrane</keyword>
<keyword evidence="2" id="KW-0472">Membrane</keyword>